<dbReference type="GO" id="GO:0140951">
    <property type="term" value="F:histone H3K27 trimethyltransferase activity"/>
    <property type="evidence" value="ECO:0007669"/>
    <property type="project" value="UniProtKB-EC"/>
</dbReference>
<gene>
    <name evidence="13" type="ORF">C2845_PM09G03980</name>
</gene>
<feature type="region of interest" description="Disordered" evidence="10">
    <location>
        <begin position="1"/>
        <end position="28"/>
    </location>
</feature>
<evidence type="ECO:0000256" key="10">
    <source>
        <dbReference type="SAM" id="MobiDB-lite"/>
    </source>
</evidence>
<reference evidence="14" key="1">
    <citation type="journal article" date="2019" name="Nat. Commun.">
        <title>The genome of broomcorn millet.</title>
        <authorList>
            <person name="Zou C."/>
            <person name="Miki D."/>
            <person name="Li D."/>
            <person name="Tang Q."/>
            <person name="Xiao L."/>
            <person name="Rajput S."/>
            <person name="Deng P."/>
            <person name="Jia W."/>
            <person name="Huang R."/>
            <person name="Zhang M."/>
            <person name="Sun Y."/>
            <person name="Hu J."/>
            <person name="Fu X."/>
            <person name="Schnable P.S."/>
            <person name="Li F."/>
            <person name="Zhang H."/>
            <person name="Feng B."/>
            <person name="Zhu X."/>
            <person name="Liu R."/>
            <person name="Schnable J.C."/>
            <person name="Zhu J.-K."/>
            <person name="Zhang H."/>
        </authorList>
    </citation>
    <scope>NUCLEOTIDE SEQUENCE [LARGE SCALE GENOMIC DNA]</scope>
</reference>
<dbReference type="InterPro" id="IPR025778">
    <property type="entry name" value="Hist-Lys_N-MeTrfase_plant"/>
</dbReference>
<protein>
    <submittedName>
        <fullName evidence="13">Histone-lysine N-methyltransferase EZ1 isoform X2</fullName>
    </submittedName>
</protein>
<dbReference type="STRING" id="4540.A0A3L6RX28"/>
<keyword evidence="14" id="KW-1185">Reference proteome</keyword>
<keyword evidence="6" id="KW-0804">Transcription</keyword>
<comment type="catalytic activity">
    <reaction evidence="8">
        <text>L-lysyl(27)-[histone H3] + 3 S-adenosyl-L-methionine = N(6),N(6),N(6)-trimethyl-L-lysyl(27)-[histone H3] + 3 S-adenosyl-L-homocysteine + 3 H(+)</text>
        <dbReference type="Rhea" id="RHEA:60292"/>
        <dbReference type="Rhea" id="RHEA-COMP:15535"/>
        <dbReference type="Rhea" id="RHEA-COMP:15548"/>
        <dbReference type="ChEBI" id="CHEBI:15378"/>
        <dbReference type="ChEBI" id="CHEBI:29969"/>
        <dbReference type="ChEBI" id="CHEBI:57856"/>
        <dbReference type="ChEBI" id="CHEBI:59789"/>
        <dbReference type="ChEBI" id="CHEBI:61961"/>
        <dbReference type="EC" id="2.1.1.356"/>
    </reaction>
</comment>
<evidence type="ECO:0000313" key="14">
    <source>
        <dbReference type="Proteomes" id="UP000275267"/>
    </source>
</evidence>
<evidence type="ECO:0000256" key="6">
    <source>
        <dbReference type="ARBA" id="ARBA00023163"/>
    </source>
</evidence>
<dbReference type="OrthoDB" id="6141102at2759"/>
<dbReference type="InterPro" id="IPR046341">
    <property type="entry name" value="SET_dom_sf"/>
</dbReference>
<accession>A0A3L6RX28</accession>
<dbReference type="SMART" id="SM01114">
    <property type="entry name" value="CXC"/>
    <property type="match status" value="1"/>
</dbReference>
<evidence type="ECO:0000259" key="12">
    <source>
        <dbReference type="PROSITE" id="PS51633"/>
    </source>
</evidence>
<feature type="compositionally biased region" description="Basic and acidic residues" evidence="10">
    <location>
        <begin position="877"/>
        <end position="891"/>
    </location>
</feature>
<dbReference type="InterPro" id="IPR045318">
    <property type="entry name" value="EZH1/2-like"/>
</dbReference>
<evidence type="ECO:0000256" key="4">
    <source>
        <dbReference type="ARBA" id="ARBA00022691"/>
    </source>
</evidence>
<comment type="caution">
    <text evidence="13">The sequence shown here is derived from an EMBL/GenBank/DDBJ whole genome shotgun (WGS) entry which is preliminary data.</text>
</comment>
<feature type="compositionally biased region" description="Polar residues" evidence="10">
    <location>
        <begin position="500"/>
        <end position="513"/>
    </location>
</feature>
<feature type="domain" description="SET" evidence="11">
    <location>
        <begin position="754"/>
        <end position="869"/>
    </location>
</feature>
<dbReference type="SMART" id="SM00317">
    <property type="entry name" value="SET"/>
    <property type="match status" value="1"/>
</dbReference>
<keyword evidence="4" id="KW-0949">S-adenosyl-L-methionine</keyword>
<sequence>MEAAAAAAASSASASASAGRSRPSTSAAQVTSITGVRAEEENAASPYVLTVIDSLKKRITADRLTYIKNRIGENKANLSTFTQRTYNLSKNRQNNTSKGTDLAPNLLTKRQDDALCTLHSVDICPADKDGSNFQDESPFSSSNVILGGNLNAKNAIRPIKLPEASKLPPYTTWIFLDRNQRMSEDQSVLGRRRIYYDASCGEALICSDSEDEAIEDEEEKKEFKHSEDCIIQMTVQECGMSDAARYEILHGEKTQDSCKKVTEQNARVEDLYGDKDLDAALDSFDNLFCRRCLVFDCKLHGCSQDLVFPTEKQQAWNGIADSVPCGLHCHKQASEPDSVAAIDHMLIDGEEPTHPSGNATNQPGTDRKKNGSSGRKTKSQQSETSSTARAVSESSDSEVHPISNKSPQPSPSPSKVKIGPKGGIRKITNRRIAERILMSVKKGQREMASSDSNSVSESPLAARDTRILLRSDARNGNKESIVSSQDTPNTRSIRKKITPQFGNSSASAEAQNDSMEEDGYDSSRKEEFVDENICKQEDNFRSWKPIEQGLLVKGLEIFGRNSCLIARNLLGGMKTCRDVFQYMNYIENSSASGTLSGVDSLVKGYIKGNELRSRSRFFRRRGKVRRLKYTWKSAGYHSIRKRITERKDQPCRQYNPCGCQSACGKQCPCLTNATCCEKYCGCSKICKNRFRGCHCAKSQCRSRQCPCFAADRECDPDVCRNCWVGCGDGTLGVPNQRGDNYECRNMKLLLKQQQRVLLGRSDVSGWGAFLKNSVSKHEYLGEYTGELISHKEADKRGKIYDRENSSFLFNLNNEFVLDAYRMGDKLKFANHSPDPNCYAKVIMVAGDHRVGIFAKERILAGEELFYDYRYEPDRAPAWARKPEDSRGKDDGPSNGRAKKLAQNTRG</sequence>
<dbReference type="Proteomes" id="UP000275267">
    <property type="component" value="Unassembled WGS sequence"/>
</dbReference>
<dbReference type="InterPro" id="IPR033467">
    <property type="entry name" value="Tesmin/TSO1-like_CXC"/>
</dbReference>
<keyword evidence="3" id="KW-0808">Transferase</keyword>
<organism evidence="13 14">
    <name type="scientific">Panicum miliaceum</name>
    <name type="common">Proso millet</name>
    <name type="synonym">Broomcorn millet</name>
    <dbReference type="NCBI Taxonomy" id="4540"/>
    <lineage>
        <taxon>Eukaryota</taxon>
        <taxon>Viridiplantae</taxon>
        <taxon>Streptophyta</taxon>
        <taxon>Embryophyta</taxon>
        <taxon>Tracheophyta</taxon>
        <taxon>Spermatophyta</taxon>
        <taxon>Magnoliopsida</taxon>
        <taxon>Liliopsida</taxon>
        <taxon>Poales</taxon>
        <taxon>Poaceae</taxon>
        <taxon>PACMAD clade</taxon>
        <taxon>Panicoideae</taxon>
        <taxon>Panicodae</taxon>
        <taxon>Paniceae</taxon>
        <taxon>Panicinae</taxon>
        <taxon>Panicum</taxon>
        <taxon>Panicum sect. Panicum</taxon>
    </lineage>
</organism>
<feature type="compositionally biased region" description="Basic and acidic residues" evidence="10">
    <location>
        <begin position="463"/>
        <end position="477"/>
    </location>
</feature>
<comment type="subcellular location">
    <subcellularLocation>
        <location evidence="1">Nucleus</location>
    </subcellularLocation>
</comment>
<dbReference type="GO" id="GO:0032259">
    <property type="term" value="P:methylation"/>
    <property type="evidence" value="ECO:0007669"/>
    <property type="project" value="UniProtKB-KW"/>
</dbReference>
<feature type="compositionally biased region" description="Polar residues" evidence="10">
    <location>
        <begin position="355"/>
        <end position="364"/>
    </location>
</feature>
<dbReference type="PROSITE" id="PS51633">
    <property type="entry name" value="CXC"/>
    <property type="match status" value="1"/>
</dbReference>
<evidence type="ECO:0000256" key="2">
    <source>
        <dbReference type="ARBA" id="ARBA00022603"/>
    </source>
</evidence>
<dbReference type="InterPro" id="IPR041355">
    <property type="entry name" value="Pre-SET_CXC"/>
</dbReference>
<dbReference type="InterPro" id="IPR001214">
    <property type="entry name" value="SET_dom"/>
</dbReference>
<dbReference type="PANTHER" id="PTHR45747">
    <property type="entry name" value="HISTONE-LYSINE N-METHYLTRANSFERASE E(Z)"/>
    <property type="match status" value="1"/>
</dbReference>
<feature type="region of interest" description="Disordered" evidence="10">
    <location>
        <begin position="877"/>
        <end position="906"/>
    </location>
</feature>
<feature type="compositionally biased region" description="Polar residues" evidence="10">
    <location>
        <begin position="447"/>
        <end position="457"/>
    </location>
</feature>
<feature type="region of interest" description="Disordered" evidence="10">
    <location>
        <begin position="348"/>
        <end position="526"/>
    </location>
</feature>
<dbReference type="SUPFAM" id="SSF82199">
    <property type="entry name" value="SET domain"/>
    <property type="match status" value="1"/>
</dbReference>
<dbReference type="FunFam" id="2.170.270.10:FF:000001">
    <property type="entry name" value="Putative histone-lysine N-methyltransferase EZH2"/>
    <property type="match status" value="1"/>
</dbReference>
<evidence type="ECO:0000313" key="13">
    <source>
        <dbReference type="EMBL" id="RLN11511.1"/>
    </source>
</evidence>
<dbReference type="CDD" id="cd10519">
    <property type="entry name" value="SET_EZH"/>
    <property type="match status" value="1"/>
</dbReference>
<feature type="compositionally biased region" description="Polar residues" evidence="10">
    <location>
        <begin position="478"/>
        <end position="491"/>
    </location>
</feature>
<keyword evidence="5" id="KW-0805">Transcription regulation</keyword>
<dbReference type="Pfam" id="PF18264">
    <property type="entry name" value="preSET_CXC"/>
    <property type="match status" value="1"/>
</dbReference>
<evidence type="ECO:0000256" key="5">
    <source>
        <dbReference type="ARBA" id="ARBA00023015"/>
    </source>
</evidence>
<keyword evidence="2" id="KW-0489">Methyltransferase</keyword>
<dbReference type="GO" id="GO:0031519">
    <property type="term" value="C:PcG protein complex"/>
    <property type="evidence" value="ECO:0007669"/>
    <property type="project" value="InterPro"/>
</dbReference>
<dbReference type="PROSITE" id="PS51576">
    <property type="entry name" value="SAM_MT43_EZ"/>
    <property type="match status" value="1"/>
</dbReference>
<evidence type="ECO:0000256" key="1">
    <source>
        <dbReference type="ARBA" id="ARBA00004123"/>
    </source>
</evidence>
<dbReference type="Gene3D" id="2.170.270.10">
    <property type="entry name" value="SET domain"/>
    <property type="match status" value="1"/>
</dbReference>
<feature type="domain" description="CXC" evidence="12">
    <location>
        <begin position="640"/>
        <end position="739"/>
    </location>
</feature>
<comment type="function">
    <text evidence="9">Polycomb group (PcG) protein. Catalytic subunit of some PcG multiprotein complex, which methylates 'Lys-27' of histone H3, leading to transcriptional repression of the affected target genes. PcG proteins are not required to initiate repression, but to maintain it during later stages of development.</text>
</comment>
<keyword evidence="7" id="KW-0539">Nucleus</keyword>
<evidence type="ECO:0000256" key="7">
    <source>
        <dbReference type="ARBA" id="ARBA00023242"/>
    </source>
</evidence>
<evidence type="ECO:0000256" key="9">
    <source>
        <dbReference type="ARBA" id="ARBA00056128"/>
    </source>
</evidence>
<dbReference type="GO" id="GO:0031507">
    <property type="term" value="P:heterochromatin formation"/>
    <property type="evidence" value="ECO:0007669"/>
    <property type="project" value="TreeGrafter"/>
</dbReference>
<dbReference type="Pfam" id="PF00856">
    <property type="entry name" value="SET"/>
    <property type="match status" value="1"/>
</dbReference>
<dbReference type="InterPro" id="IPR026489">
    <property type="entry name" value="CXC_dom"/>
</dbReference>
<name>A0A3L6RX28_PANMI</name>
<evidence type="ECO:0000259" key="11">
    <source>
        <dbReference type="PROSITE" id="PS50280"/>
    </source>
</evidence>
<dbReference type="AlphaFoldDB" id="A0A3L6RX28"/>
<dbReference type="PROSITE" id="PS50280">
    <property type="entry name" value="SET"/>
    <property type="match status" value="1"/>
</dbReference>
<evidence type="ECO:0000256" key="3">
    <source>
        <dbReference type="ARBA" id="ARBA00022679"/>
    </source>
</evidence>
<dbReference type="EMBL" id="PQIB02000006">
    <property type="protein sequence ID" value="RLN11511.1"/>
    <property type="molecule type" value="Genomic_DNA"/>
</dbReference>
<evidence type="ECO:0000256" key="8">
    <source>
        <dbReference type="ARBA" id="ARBA00048568"/>
    </source>
</evidence>
<dbReference type="PANTHER" id="PTHR45747:SF4">
    <property type="entry name" value="HISTONE-LYSINE N-METHYLTRANSFERASE E(Z)"/>
    <property type="match status" value="1"/>
</dbReference>
<dbReference type="GO" id="GO:0003682">
    <property type="term" value="F:chromatin binding"/>
    <property type="evidence" value="ECO:0007669"/>
    <property type="project" value="TreeGrafter"/>
</dbReference>
<proteinExistence type="predicted"/>